<reference evidence="1 2" key="1">
    <citation type="journal article" date="2022" name="Nat. Plants">
        <title>Genomes of leafy and leafless Platanthera orchids illuminate the evolution of mycoheterotrophy.</title>
        <authorList>
            <person name="Li M.H."/>
            <person name="Liu K.W."/>
            <person name="Li Z."/>
            <person name="Lu H.C."/>
            <person name="Ye Q.L."/>
            <person name="Zhang D."/>
            <person name="Wang J.Y."/>
            <person name="Li Y.F."/>
            <person name="Zhong Z.M."/>
            <person name="Liu X."/>
            <person name="Yu X."/>
            <person name="Liu D.K."/>
            <person name="Tu X.D."/>
            <person name="Liu B."/>
            <person name="Hao Y."/>
            <person name="Liao X.Y."/>
            <person name="Jiang Y.T."/>
            <person name="Sun W.H."/>
            <person name="Chen J."/>
            <person name="Chen Y.Q."/>
            <person name="Ai Y."/>
            <person name="Zhai J.W."/>
            <person name="Wu S.S."/>
            <person name="Zhou Z."/>
            <person name="Hsiao Y.Y."/>
            <person name="Wu W.L."/>
            <person name="Chen Y.Y."/>
            <person name="Lin Y.F."/>
            <person name="Hsu J.L."/>
            <person name="Li C.Y."/>
            <person name="Wang Z.W."/>
            <person name="Zhao X."/>
            <person name="Zhong W.Y."/>
            <person name="Ma X.K."/>
            <person name="Ma L."/>
            <person name="Huang J."/>
            <person name="Chen G.Z."/>
            <person name="Huang M.Z."/>
            <person name="Huang L."/>
            <person name="Peng D.H."/>
            <person name="Luo Y.B."/>
            <person name="Zou S.Q."/>
            <person name="Chen S.P."/>
            <person name="Lan S."/>
            <person name="Tsai W.C."/>
            <person name="Van de Peer Y."/>
            <person name="Liu Z.J."/>
        </authorList>
    </citation>
    <scope>NUCLEOTIDE SEQUENCE [LARGE SCALE GENOMIC DNA]</scope>
    <source>
        <strain evidence="1">Lor287</strain>
    </source>
</reference>
<dbReference type="AlphaFoldDB" id="A0AAP0FZG3"/>
<sequence>MDWEKWSAFTHNKHLEEAKNCSIPGSVAQKKAYFEAHYRRAASMKSAAVLEPENDMVGNDLLCHKLGNDEQKINESSCLKAERRQKTERLLQSPCKIVDKHGLERMKGDNAGPTKLDEVHGKHSLQIKSSNNVQYIEGEAIATEIDGQMQEKPPMKVNSLAFVVQFCALWQRSYSCNSSRLQFCRKFSPQVTRMKNKIKRNQTIHW</sequence>
<keyword evidence="2" id="KW-1185">Reference proteome</keyword>
<accession>A0AAP0FZG3</accession>
<dbReference type="PANTHER" id="PTHR47067:SF7">
    <property type="entry name" value="TPX2 (TARGETING PROTEIN FOR XKLP2) PROTEIN FAMILY"/>
    <property type="match status" value="1"/>
</dbReference>
<comment type="caution">
    <text evidence="1">The sequence shown here is derived from an EMBL/GenBank/DDBJ whole genome shotgun (WGS) entry which is preliminary data.</text>
</comment>
<name>A0AAP0FZG3_9ASPA</name>
<evidence type="ECO:0000313" key="2">
    <source>
        <dbReference type="Proteomes" id="UP001418222"/>
    </source>
</evidence>
<dbReference type="PANTHER" id="PTHR47067">
    <property type="entry name" value="TPX2 (TARGETING PROTEIN FOR XKLP2) PROTEIN FAMILY-RELATED"/>
    <property type="match status" value="1"/>
</dbReference>
<organism evidence="1 2">
    <name type="scientific">Platanthera zijinensis</name>
    <dbReference type="NCBI Taxonomy" id="2320716"/>
    <lineage>
        <taxon>Eukaryota</taxon>
        <taxon>Viridiplantae</taxon>
        <taxon>Streptophyta</taxon>
        <taxon>Embryophyta</taxon>
        <taxon>Tracheophyta</taxon>
        <taxon>Spermatophyta</taxon>
        <taxon>Magnoliopsida</taxon>
        <taxon>Liliopsida</taxon>
        <taxon>Asparagales</taxon>
        <taxon>Orchidaceae</taxon>
        <taxon>Orchidoideae</taxon>
        <taxon>Orchideae</taxon>
        <taxon>Orchidinae</taxon>
        <taxon>Platanthera</taxon>
    </lineage>
</organism>
<dbReference type="Proteomes" id="UP001418222">
    <property type="component" value="Unassembled WGS sequence"/>
</dbReference>
<protein>
    <submittedName>
        <fullName evidence="1">Uncharacterized protein</fullName>
    </submittedName>
</protein>
<dbReference type="InterPro" id="IPR044216">
    <property type="entry name" value="WDL7"/>
</dbReference>
<proteinExistence type="predicted"/>
<dbReference type="EMBL" id="JBBWWQ010000015">
    <property type="protein sequence ID" value="KAK8928184.1"/>
    <property type="molecule type" value="Genomic_DNA"/>
</dbReference>
<evidence type="ECO:0000313" key="1">
    <source>
        <dbReference type="EMBL" id="KAK8928184.1"/>
    </source>
</evidence>
<gene>
    <name evidence="1" type="ORF">KSP39_PZI017165</name>
</gene>